<gene>
    <name evidence="1" type="ORF">BMSA_0031</name>
</gene>
<dbReference type="NCBIfam" id="NF041423">
    <property type="entry name" value="MobC_subf"/>
    <property type="match status" value="1"/>
</dbReference>
<protein>
    <submittedName>
        <fullName evidence="1">Hypothetical Mobilization protein</fullName>
    </submittedName>
</protein>
<reference evidence="1" key="1">
    <citation type="journal article" date="2007" name="Appl. Environ. Microbiol.">
        <title>Sequence characterization and comparative analysis of three plasmids isolated from environmental Vibrio spp.</title>
        <authorList>
            <person name="Hazen T.H."/>
            <person name="Wu D."/>
            <person name="Eisen J.A."/>
            <person name="Sobecky P.A."/>
        </authorList>
    </citation>
    <scope>NUCLEOTIDE SEQUENCE [LARGE SCALE GENOMIC DNA]</scope>
    <source>
        <strain evidence="1">23023</strain>
        <plasmid evidence="1">p23023</plasmid>
    </source>
</reference>
<dbReference type="AlphaFoldDB" id="A9M4P9"/>
<accession>A9M4P9</accession>
<proteinExistence type="predicted"/>
<sequence length="209" mass="24674">MRLIHVNNRSNMHRVLKRMEAKELIKKETFELPTGKIALWGITESGLMTCESLPHSPQRAFKPHLIKFTTLNHNLMRQRVQVDVTHKGWTQWRNGDRQSFKEDFKVEHRPDAIVTTSEGTTVAIEVELSLKTPDRYRSIIKSHITAKEKGYWKYVIYVVPNDNAKVALNRAFERVKYIQFDKSRYPIDTYRKGLIRIFKLDDVQHLKQN</sequence>
<evidence type="ECO:0000313" key="1">
    <source>
        <dbReference type="EMBL" id="ABX77000.1"/>
    </source>
</evidence>
<name>A9M4P9_9VIBR</name>
<keyword evidence="1" id="KW-0614">Plasmid</keyword>
<organism evidence="1">
    <name type="scientific">Vibrio sp. 23023</name>
    <dbReference type="NCBI Taxonomy" id="452803"/>
    <lineage>
        <taxon>Bacteria</taxon>
        <taxon>Pseudomonadati</taxon>
        <taxon>Pseudomonadota</taxon>
        <taxon>Gammaproteobacteria</taxon>
        <taxon>Vibrionales</taxon>
        <taxon>Vibrionaceae</taxon>
        <taxon>Vibrio</taxon>
    </lineage>
</organism>
<geneLocation type="plasmid" evidence="1">
    <name>p23023</name>
</geneLocation>
<dbReference type="EMBL" id="CP000755">
    <property type="protein sequence ID" value="ABX77000.1"/>
    <property type="molecule type" value="Genomic_DNA"/>
</dbReference>